<keyword evidence="3" id="KW-1185">Reference proteome</keyword>
<sequence length="355" mass="40578">MGERKGTNKYYPPDFDPNRHKNLNAYHGTHALRQRGKKADQGIITIRFEMPFNCWCLTCKNPIGMGVRYNAQKKKVGMYHSTPIYQFTMPCHLCAGTIIMQTDPKNFQYLILEGARRKVQQWDPKENEQIVTADHSEKKQLATDAMYHLEHDVADKKKATDAVPIIQELQSDRTVYQDDFALNQIARKKFREAKKLSQEIMIKDKALLNRLSLSGSEVELLPEIDEDTTMAKVIQLTHAKQNVKSDGLNPTSFVHSKDPFELTHNSTKTISNADIVKRANNVMLKRTLKTSTGSHKLINLCENVEKTEKCDKIVNQKSEINTQINSCNNSDISSPPRDYHSSSHYDDTSVELVRI</sequence>
<dbReference type="Pfam" id="PF04502">
    <property type="entry name" value="Saf4_Yju2"/>
    <property type="match status" value="1"/>
</dbReference>
<feature type="compositionally biased region" description="Basic and acidic residues" evidence="2">
    <location>
        <begin position="337"/>
        <end position="348"/>
    </location>
</feature>
<evidence type="ECO:0000313" key="3">
    <source>
        <dbReference type="Proteomes" id="UP000050795"/>
    </source>
</evidence>
<name>A0AA85K0S3_TRIRE</name>
<evidence type="ECO:0000256" key="1">
    <source>
        <dbReference type="ARBA" id="ARBA00005595"/>
    </source>
</evidence>
<dbReference type="WBParaSite" id="TREG1_5370.1">
    <property type="protein sequence ID" value="TREG1_5370.1"/>
    <property type="gene ID" value="TREG1_5370"/>
</dbReference>
<comment type="similarity">
    <text evidence="1">Belongs to the CWC16 family.</text>
</comment>
<evidence type="ECO:0000313" key="4">
    <source>
        <dbReference type="WBParaSite" id="TREG1_5370.1"/>
    </source>
</evidence>
<proteinExistence type="inferred from homology"/>
<protein>
    <recommendedName>
        <fullName evidence="5">DUF572 domain-containing protein</fullName>
    </recommendedName>
</protein>
<reference evidence="4" key="2">
    <citation type="submission" date="2023-11" db="UniProtKB">
        <authorList>
            <consortium name="WormBaseParasite"/>
        </authorList>
    </citation>
    <scope>IDENTIFICATION</scope>
</reference>
<accession>A0AA85K0S3</accession>
<dbReference type="PANTHER" id="PTHR12111:SF2">
    <property type="entry name" value="SPLICING FACTOR YJU2B-RELATED"/>
    <property type="match status" value="1"/>
</dbReference>
<evidence type="ECO:0000256" key="2">
    <source>
        <dbReference type="SAM" id="MobiDB-lite"/>
    </source>
</evidence>
<reference evidence="3" key="1">
    <citation type="submission" date="2022-06" db="EMBL/GenBank/DDBJ databases">
        <authorList>
            <person name="Berger JAMES D."/>
            <person name="Berger JAMES D."/>
        </authorList>
    </citation>
    <scope>NUCLEOTIDE SEQUENCE [LARGE SCALE GENOMIC DNA]</scope>
</reference>
<dbReference type="GO" id="GO:0005684">
    <property type="term" value="C:U2-type spliceosomal complex"/>
    <property type="evidence" value="ECO:0007669"/>
    <property type="project" value="TreeGrafter"/>
</dbReference>
<dbReference type="GO" id="GO:0000398">
    <property type="term" value="P:mRNA splicing, via spliceosome"/>
    <property type="evidence" value="ECO:0007669"/>
    <property type="project" value="InterPro"/>
</dbReference>
<feature type="region of interest" description="Disordered" evidence="2">
    <location>
        <begin position="326"/>
        <end position="348"/>
    </location>
</feature>
<dbReference type="InterPro" id="IPR007590">
    <property type="entry name" value="Saf4/Yju2"/>
</dbReference>
<evidence type="ECO:0008006" key="5">
    <source>
        <dbReference type="Google" id="ProtNLM"/>
    </source>
</evidence>
<dbReference type="GO" id="GO:0071014">
    <property type="term" value="C:post-mRNA release spliceosomal complex"/>
    <property type="evidence" value="ECO:0007669"/>
    <property type="project" value="TreeGrafter"/>
</dbReference>
<dbReference type="Proteomes" id="UP000050795">
    <property type="component" value="Unassembled WGS sequence"/>
</dbReference>
<dbReference type="PANTHER" id="PTHR12111">
    <property type="entry name" value="SPLICING FACTOR YJU2"/>
    <property type="match status" value="1"/>
</dbReference>
<organism evidence="3 4">
    <name type="scientific">Trichobilharzia regenti</name>
    <name type="common">Nasal bird schistosome</name>
    <dbReference type="NCBI Taxonomy" id="157069"/>
    <lineage>
        <taxon>Eukaryota</taxon>
        <taxon>Metazoa</taxon>
        <taxon>Spiralia</taxon>
        <taxon>Lophotrochozoa</taxon>
        <taxon>Platyhelminthes</taxon>
        <taxon>Trematoda</taxon>
        <taxon>Digenea</taxon>
        <taxon>Strigeidida</taxon>
        <taxon>Schistosomatoidea</taxon>
        <taxon>Schistosomatidae</taxon>
        <taxon>Trichobilharzia</taxon>
    </lineage>
</organism>
<dbReference type="AlphaFoldDB" id="A0AA85K0S3"/>